<proteinExistence type="predicted"/>
<sequence>MTEAELDELLSDCPHLFHMAELGSWPTIRRHGLLSTSSLLDLCGVAGAAREPVEAARRAKSVVLDGPDGERFVIRDNKPMNDASLAKALTGGMQPAEWYRILNARVFFWLSEKRLRKLLEAGSYRTQRHDILMLDARALVEAHRGRITFSPINSGATNRFPAPRGAETFRSIADYPYAEWRKKRAKGERVVELAVTGGVADVSRFVLSVVRMGAGEPDEAVPLT</sequence>
<comment type="caution">
    <text evidence="1">The sequence shown here is derived from an EMBL/GenBank/DDBJ whole genome shotgun (WGS) entry which is preliminary data.</text>
</comment>
<organism evidence="1 2">
    <name type="scientific">Plantimonas leprariae</name>
    <dbReference type="NCBI Taxonomy" id="2615207"/>
    <lineage>
        <taxon>Bacteria</taxon>
        <taxon>Pseudomonadati</taxon>
        <taxon>Pseudomonadota</taxon>
        <taxon>Alphaproteobacteria</taxon>
        <taxon>Hyphomicrobiales</taxon>
        <taxon>Aurantimonadaceae</taxon>
        <taxon>Plantimonas</taxon>
    </lineage>
</organism>
<dbReference type="Pfam" id="PF22531">
    <property type="entry name" value="DUF7002"/>
    <property type="match status" value="1"/>
</dbReference>
<keyword evidence="2" id="KW-1185">Reference proteome</keyword>
<dbReference type="InterPro" id="IPR054271">
    <property type="entry name" value="DUF7002"/>
</dbReference>
<dbReference type="AlphaFoldDB" id="A0A7V7TXE3"/>
<dbReference type="Proteomes" id="UP000432089">
    <property type="component" value="Unassembled WGS sequence"/>
</dbReference>
<dbReference type="RefSeq" id="WP_150968447.1">
    <property type="nucleotide sequence ID" value="NZ_VZDO01000003.1"/>
</dbReference>
<name>A0A7V7TXE3_9HYPH</name>
<reference evidence="1 2" key="1">
    <citation type="submission" date="2019-09" db="EMBL/GenBank/DDBJ databases">
        <title>YIM 132180 draft genome.</title>
        <authorList>
            <person name="Zhang K."/>
        </authorList>
    </citation>
    <scope>NUCLEOTIDE SEQUENCE [LARGE SCALE GENOMIC DNA]</scope>
    <source>
        <strain evidence="1 2">YIM 132180</strain>
    </source>
</reference>
<dbReference type="EMBL" id="VZDO01000003">
    <property type="protein sequence ID" value="KAB0681251.1"/>
    <property type="molecule type" value="Genomic_DNA"/>
</dbReference>
<gene>
    <name evidence="1" type="ORF">F6X38_04985</name>
</gene>
<protein>
    <submittedName>
        <fullName evidence="1">Uncharacterized protein</fullName>
    </submittedName>
</protein>
<accession>A0A7V7TXE3</accession>
<evidence type="ECO:0000313" key="2">
    <source>
        <dbReference type="Proteomes" id="UP000432089"/>
    </source>
</evidence>
<evidence type="ECO:0000313" key="1">
    <source>
        <dbReference type="EMBL" id="KAB0681251.1"/>
    </source>
</evidence>